<feature type="domain" description="UvrD-like helicase C-terminal" evidence="3">
    <location>
        <begin position="866"/>
        <end position="905"/>
    </location>
</feature>
<dbReference type="Gene3D" id="2.30.30.940">
    <property type="match status" value="1"/>
</dbReference>
<dbReference type="Pfam" id="PF08751">
    <property type="entry name" value="TrwC"/>
    <property type="match status" value="1"/>
</dbReference>
<name>A0ABW0BRM8_9ACTN</name>
<feature type="compositionally biased region" description="Polar residues" evidence="1">
    <location>
        <begin position="1181"/>
        <end position="1191"/>
    </location>
</feature>
<dbReference type="CDD" id="cd18809">
    <property type="entry name" value="SF1_C_RecD"/>
    <property type="match status" value="1"/>
</dbReference>
<protein>
    <submittedName>
        <fullName evidence="4">MobF family relaxase</fullName>
    </submittedName>
</protein>
<feature type="domain" description="TrwC relaxase" evidence="2">
    <location>
        <begin position="8"/>
        <end position="385"/>
    </location>
</feature>
<comment type="caution">
    <text evidence="4">The sequence shown here is derived from an EMBL/GenBank/DDBJ whole genome shotgun (WGS) entry which is preliminary data.</text>
</comment>
<dbReference type="Proteomes" id="UP001596087">
    <property type="component" value="Unassembled WGS sequence"/>
</dbReference>
<dbReference type="SUPFAM" id="SSF55464">
    <property type="entry name" value="Origin of replication-binding domain, RBD-like"/>
    <property type="match status" value="1"/>
</dbReference>
<keyword evidence="5" id="KW-1185">Reference proteome</keyword>
<dbReference type="InterPro" id="IPR027417">
    <property type="entry name" value="P-loop_NTPase"/>
</dbReference>
<dbReference type="Pfam" id="PF13538">
    <property type="entry name" value="UvrD_C_2"/>
    <property type="match status" value="1"/>
</dbReference>
<evidence type="ECO:0000313" key="4">
    <source>
        <dbReference type="EMBL" id="MFC5179527.1"/>
    </source>
</evidence>
<reference evidence="5" key="1">
    <citation type="journal article" date="2019" name="Int. J. Syst. Evol. Microbiol.">
        <title>The Global Catalogue of Microorganisms (GCM) 10K type strain sequencing project: providing services to taxonomists for standard genome sequencing and annotation.</title>
        <authorList>
            <consortium name="The Broad Institute Genomics Platform"/>
            <consortium name="The Broad Institute Genome Sequencing Center for Infectious Disease"/>
            <person name="Wu L."/>
            <person name="Ma J."/>
        </authorList>
    </citation>
    <scope>NUCLEOTIDE SEQUENCE [LARGE SCALE GENOMIC DNA]</scope>
    <source>
        <strain evidence="5">DFY41</strain>
    </source>
</reference>
<dbReference type="NCBIfam" id="NF041492">
    <property type="entry name" value="MobF"/>
    <property type="match status" value="1"/>
</dbReference>
<dbReference type="Pfam" id="PF13604">
    <property type="entry name" value="AAA_30"/>
    <property type="match status" value="1"/>
</dbReference>
<dbReference type="EMBL" id="JBHSKD010000029">
    <property type="protein sequence ID" value="MFC5179527.1"/>
    <property type="molecule type" value="Genomic_DNA"/>
</dbReference>
<dbReference type="Gene3D" id="3.40.50.300">
    <property type="entry name" value="P-loop containing nucleotide triphosphate hydrolases"/>
    <property type="match status" value="2"/>
</dbReference>
<proteinExistence type="predicted"/>
<sequence length="1191" mass="129046">MTLQKLSAGSGYEYLTRQVAALDSTEKGSIPLADYYAAKGEAPGRWVGSGLDGIDGLAINDVVTGEQMKHLFGSGCDPVTGLPLGVAYKVYANETVDAFTKRVDELLAPVPTPTPAERATSRSTAAREFFVAENGREPASARELSAALARYSRPRQTAVAGFDLTFSPVKSVSALWAIAPPEVAAKIEQAHQAAVADALGFVEQQALLTREGKDGVRQVETRGLIAAAFQHRDSRAGDPDLHTHVAVANRVQTKQGKWLSIYGRVLHQHVVAASETYNTALELHLVNALGVQFAERPGTDREKRPIREIVGVDRELCDGWSRRRADIVARQRELTRDFRDAHGRTPTPVEAVALAQQANLETRETKHEPRSLAEQRTTWRRQAVDVLGSPEAVDRMVLAALHPTGASAQAIVSSWWVREVADRVLGELEAHRATWQSWHMHAEVHRQIRDAGLPAELVAQAVGWVVDEVRELSVNLTPDRDLISEPAGLCRSDGTSVYRHTGRDHFTTTRVLDAEARILAAAASTGAAAWSIEDVELAFLAARVDGTELNTGQEQLVRAMATSGGRVRLALAPAGAGKTTAMRVLADVWTEAGAGVLGLAPSAAAAAALRDATGMPCETLAKLVHDLDTRPGSPLAAAVRPGTLLVVDEAGMADTITLDRVIGFAIERGATVRLIGDDQQLAAIGAGGVLRDIARTHGAVRLDEVVRFDDPVEAEASLALRDGDRSALGYYLDQERIHVGDQQAVLDEVFDAWHREQDAGRDCLMLAPTHDLVRELNGRARSARLGDTADGDEVRLRDGTHASVGDVVLTRRNDRRLSVSGTDWVKNGDRWTVTGISGGNLTVRHRDSGLTTILPADYAAADVELGYASTVHTAQGLTADVMHGVVTGEETRQLLYTMLTRGRAENHVHVITDDMGDDRDFELPGISEQLTATETLEYVLALDGTAVSATSTRALAATPEARLQDAAARYADAVGFATQKLLGKEDGPLTPGPLPWLPAIPSDAAEHPRWGPCLSARARLVRSLAAEVGDRADTTLPPWLDDYADVLTPELRADIAVWRAAQGITPDERTIAGPAPDDDRAAAFRRGLIRTVNGRHDDAVRVWEQRIVAYVGRSDERTLDLARELDRLHRQGRDPERLLRNATVRPLPEEHPTSALAYRIRKQWAPKRRHVEPSVEPHRQVPSQQAPGIGM</sequence>
<dbReference type="InterPro" id="IPR014862">
    <property type="entry name" value="TrwC"/>
</dbReference>
<dbReference type="SUPFAM" id="SSF52540">
    <property type="entry name" value="P-loop containing nucleoside triphosphate hydrolases"/>
    <property type="match status" value="2"/>
</dbReference>
<evidence type="ECO:0000259" key="2">
    <source>
        <dbReference type="Pfam" id="PF08751"/>
    </source>
</evidence>
<dbReference type="RefSeq" id="WP_378593786.1">
    <property type="nucleotide sequence ID" value="NZ_JBHSKD010000029.1"/>
</dbReference>
<evidence type="ECO:0000259" key="3">
    <source>
        <dbReference type="Pfam" id="PF13538"/>
    </source>
</evidence>
<dbReference type="InterPro" id="IPR027785">
    <property type="entry name" value="UvrD-like_helicase_C"/>
</dbReference>
<feature type="region of interest" description="Disordered" evidence="1">
    <location>
        <begin position="1168"/>
        <end position="1191"/>
    </location>
</feature>
<gene>
    <name evidence="4" type="primary">mobF</name>
    <name evidence="4" type="ORF">ACFPGP_22840</name>
</gene>
<evidence type="ECO:0000313" key="5">
    <source>
        <dbReference type="Proteomes" id="UP001596087"/>
    </source>
</evidence>
<accession>A0ABW0BRM8</accession>
<organism evidence="4 5">
    <name type="scientific">Nocardioides taihuensis</name>
    <dbReference type="NCBI Taxonomy" id="1835606"/>
    <lineage>
        <taxon>Bacteria</taxon>
        <taxon>Bacillati</taxon>
        <taxon>Actinomycetota</taxon>
        <taxon>Actinomycetes</taxon>
        <taxon>Propionibacteriales</taxon>
        <taxon>Nocardioidaceae</taxon>
        <taxon>Nocardioides</taxon>
    </lineage>
</organism>
<evidence type="ECO:0000256" key="1">
    <source>
        <dbReference type="SAM" id="MobiDB-lite"/>
    </source>
</evidence>